<dbReference type="Pfam" id="PF24175">
    <property type="entry name" value="SU10_adaptor"/>
    <property type="match status" value="1"/>
</dbReference>
<gene>
    <name evidence="1" type="ORF">UFOVP1339_52</name>
</gene>
<dbReference type="EMBL" id="LR797300">
    <property type="protein sequence ID" value="CAB4200572.1"/>
    <property type="molecule type" value="Genomic_DNA"/>
</dbReference>
<evidence type="ECO:0000313" key="1">
    <source>
        <dbReference type="EMBL" id="CAB4200572.1"/>
    </source>
</evidence>
<protein>
    <submittedName>
        <fullName evidence="1">Uncharacterized protein</fullName>
    </submittedName>
</protein>
<sequence>MTSALITDYTTLQASVAEYLNRDDLTARITGFIQLAEAKFNRELRVNSMLTRLAITPSSEYQAAPADWLESYSLELVSTVANPPIAFVGQAEFRDLKARQLTGTTRYYTLVGTDLQFLPAPSTATNMMLIYYAKIAALSTVSTNWLLTKSPDVYLNGSLLEAQPYLKDDDRLTTWAAIRQQGLDAIALESERAMRPRGQPLNARKRSF</sequence>
<organism evidence="1">
    <name type="scientific">uncultured Caudovirales phage</name>
    <dbReference type="NCBI Taxonomy" id="2100421"/>
    <lineage>
        <taxon>Viruses</taxon>
        <taxon>Duplodnaviria</taxon>
        <taxon>Heunggongvirae</taxon>
        <taxon>Uroviricota</taxon>
        <taxon>Caudoviricetes</taxon>
        <taxon>Peduoviridae</taxon>
        <taxon>Maltschvirus</taxon>
        <taxon>Maltschvirus maltsch</taxon>
    </lineage>
</organism>
<accession>A0A6J5S0Y9</accession>
<proteinExistence type="predicted"/>
<name>A0A6J5S0Y9_9CAUD</name>
<reference evidence="1" key="1">
    <citation type="submission" date="2020-05" db="EMBL/GenBank/DDBJ databases">
        <authorList>
            <person name="Chiriac C."/>
            <person name="Salcher M."/>
            <person name="Ghai R."/>
            <person name="Kavagutti S V."/>
        </authorList>
    </citation>
    <scope>NUCLEOTIDE SEQUENCE</scope>
</reference>
<dbReference type="InterPro" id="IPR056209">
    <property type="entry name" value="SU10_adaptor"/>
</dbReference>